<feature type="compositionally biased region" description="Polar residues" evidence="1">
    <location>
        <begin position="212"/>
        <end position="228"/>
    </location>
</feature>
<feature type="region of interest" description="Disordered" evidence="1">
    <location>
        <begin position="212"/>
        <end position="237"/>
    </location>
</feature>
<proteinExistence type="predicted"/>
<organism evidence="2 3">
    <name type="scientific">Microtus ochrogaster</name>
    <name type="common">Prairie vole</name>
    <dbReference type="NCBI Taxonomy" id="79684"/>
    <lineage>
        <taxon>Eukaryota</taxon>
        <taxon>Metazoa</taxon>
        <taxon>Chordata</taxon>
        <taxon>Craniata</taxon>
        <taxon>Vertebrata</taxon>
        <taxon>Euteleostomi</taxon>
        <taxon>Mammalia</taxon>
        <taxon>Eutheria</taxon>
        <taxon>Euarchontoglires</taxon>
        <taxon>Glires</taxon>
        <taxon>Rodentia</taxon>
        <taxon>Myomorpha</taxon>
        <taxon>Muroidea</taxon>
        <taxon>Cricetidae</taxon>
        <taxon>Arvicolinae</taxon>
        <taxon>Microtus</taxon>
    </lineage>
</organism>
<dbReference type="InterPro" id="IPR040020">
    <property type="entry name" value="C13orf46-like"/>
</dbReference>
<evidence type="ECO:0000256" key="1">
    <source>
        <dbReference type="SAM" id="MobiDB-lite"/>
    </source>
</evidence>
<gene>
    <name evidence="3" type="primary">CUNH13orf46</name>
</gene>
<dbReference type="Proteomes" id="UP000694915">
    <property type="component" value="Unplaced"/>
</dbReference>
<keyword evidence="2" id="KW-1185">Reference proteome</keyword>
<feature type="region of interest" description="Disordered" evidence="1">
    <location>
        <begin position="1"/>
        <end position="146"/>
    </location>
</feature>
<feature type="compositionally biased region" description="Basic and acidic residues" evidence="1">
    <location>
        <begin position="60"/>
        <end position="76"/>
    </location>
</feature>
<dbReference type="PANTHER" id="PTHR39223:SF1">
    <property type="entry name" value="RIKEN CDNA 1700029H14 GENE"/>
    <property type="match status" value="1"/>
</dbReference>
<evidence type="ECO:0000313" key="2">
    <source>
        <dbReference type="Proteomes" id="UP000694915"/>
    </source>
</evidence>
<name>A0ABM0LHK9_MICOH</name>
<feature type="compositionally biased region" description="Basic and acidic residues" evidence="1">
    <location>
        <begin position="86"/>
        <end position="125"/>
    </location>
</feature>
<reference evidence="3" key="1">
    <citation type="submission" date="2025-08" db="UniProtKB">
        <authorList>
            <consortium name="RefSeq"/>
        </authorList>
    </citation>
    <scope>IDENTIFICATION</scope>
</reference>
<sequence length="237" mass="26594">MEKDPATHRRHRPGPGALTSGIAPGYLKVASEGSELQRSRSVGGLHQKGDLPVYIRKLLRKELDSEDQGKDPRSDTDDTSCQVSLEEDRNKRNQDEPRTLDQKCGKSEPEKSNSEASTSEKDGARKGRRTSVAEEQEPESMKLNNLLEKQKPSVFVEIDLGDHTEEEIITCALREEKRPPMDTGDLSEDETRTSWVCCIPYSTKKKARDTINTLEKNHQSPQDRTPLTQPLVELSGD</sequence>
<protein>
    <submittedName>
        <fullName evidence="3">Uncharacterized protein C13orf46 homolog isoform X2</fullName>
    </submittedName>
</protein>
<evidence type="ECO:0000313" key="3">
    <source>
        <dbReference type="RefSeq" id="XP_005366310.1"/>
    </source>
</evidence>
<feature type="region of interest" description="Disordered" evidence="1">
    <location>
        <begin position="171"/>
        <end position="190"/>
    </location>
</feature>
<dbReference type="GeneID" id="101990472"/>
<dbReference type="PANTHER" id="PTHR39223">
    <property type="entry name" value="RIKEN CDNA 1700029H14 GENE"/>
    <property type="match status" value="1"/>
</dbReference>
<dbReference type="RefSeq" id="XP_005366310.1">
    <property type="nucleotide sequence ID" value="XM_005366253.2"/>
</dbReference>
<accession>A0ABM0LHK9</accession>